<reference evidence="16 17" key="1">
    <citation type="submission" date="2018-03" db="EMBL/GenBank/DDBJ databases">
        <title>Genomic Encyclopedia of Archaeal and Bacterial Type Strains, Phase II (KMG-II): from individual species to whole genera.</title>
        <authorList>
            <person name="Goeker M."/>
        </authorList>
    </citation>
    <scope>NUCLEOTIDE SEQUENCE [LARGE SCALE GENOMIC DNA]</scope>
    <source>
        <strain evidence="16 17">DSM 29057</strain>
    </source>
</reference>
<keyword evidence="9 12" id="KW-0450">Lipoyl</keyword>
<evidence type="ECO:0000256" key="10">
    <source>
        <dbReference type="ARBA" id="ARBA00023315"/>
    </source>
</evidence>
<evidence type="ECO:0000256" key="5">
    <source>
        <dbReference type="ARBA" id="ARBA00012945"/>
    </source>
</evidence>
<feature type="domain" description="Lipoyl-binding" evidence="14">
    <location>
        <begin position="123"/>
        <end position="197"/>
    </location>
</feature>
<evidence type="ECO:0000256" key="6">
    <source>
        <dbReference type="ARBA" id="ARBA00019511"/>
    </source>
</evidence>
<dbReference type="InterPro" id="IPR011053">
    <property type="entry name" value="Single_hybrid_motif"/>
</dbReference>
<evidence type="ECO:0000256" key="3">
    <source>
        <dbReference type="ARBA" id="ARBA00005145"/>
    </source>
</evidence>
<dbReference type="OrthoDB" id="9805770at2"/>
<comment type="function">
    <text evidence="2 12">E2 component of the 2-oxoglutarate dehydrogenase (OGDH) complex which catalyzes the second step in the conversion of 2-oxoglutarate to succinyl-CoA and CO(2).</text>
</comment>
<feature type="region of interest" description="Disordered" evidence="13">
    <location>
        <begin position="84"/>
        <end position="107"/>
    </location>
</feature>
<comment type="cofactor">
    <cofactor evidence="1">
        <name>(R)-lipoate</name>
        <dbReference type="ChEBI" id="CHEBI:83088"/>
    </cofactor>
</comment>
<evidence type="ECO:0000259" key="14">
    <source>
        <dbReference type="PROSITE" id="PS50968"/>
    </source>
</evidence>
<dbReference type="Pfam" id="PF00364">
    <property type="entry name" value="Biotin_lipoyl"/>
    <property type="match status" value="2"/>
</dbReference>
<evidence type="ECO:0000313" key="16">
    <source>
        <dbReference type="EMBL" id="PSL24674.1"/>
    </source>
</evidence>
<dbReference type="EC" id="2.3.1.61" evidence="5 12"/>
<feature type="compositionally biased region" description="Low complexity" evidence="13">
    <location>
        <begin position="275"/>
        <end position="289"/>
    </location>
</feature>
<dbReference type="RefSeq" id="WP_106598015.1">
    <property type="nucleotide sequence ID" value="NZ_PYAS01000013.1"/>
</dbReference>
<dbReference type="InterPro" id="IPR003016">
    <property type="entry name" value="2-oxoA_DH_lipoyl-BS"/>
</dbReference>
<evidence type="ECO:0000313" key="17">
    <source>
        <dbReference type="Proteomes" id="UP000241964"/>
    </source>
</evidence>
<evidence type="ECO:0000256" key="12">
    <source>
        <dbReference type="RuleBase" id="RU361138"/>
    </source>
</evidence>
<keyword evidence="17" id="KW-1185">Reference proteome</keyword>
<evidence type="ECO:0000256" key="1">
    <source>
        <dbReference type="ARBA" id="ARBA00001938"/>
    </source>
</evidence>
<dbReference type="GO" id="GO:0033512">
    <property type="term" value="P:L-lysine catabolic process to acetyl-CoA via saccharopine"/>
    <property type="evidence" value="ECO:0007669"/>
    <property type="project" value="UniProtKB-UniRule"/>
</dbReference>
<dbReference type="InterPro" id="IPR036625">
    <property type="entry name" value="E3-bd_dom_sf"/>
</dbReference>
<comment type="pathway">
    <text evidence="3 12">Amino-acid degradation; L-lysine degradation via saccharopine pathway; glutaryl-CoA from L-lysine: step 6/6.</text>
</comment>
<dbReference type="Pfam" id="PF02817">
    <property type="entry name" value="E3_binding"/>
    <property type="match status" value="1"/>
</dbReference>
<dbReference type="FunFam" id="3.30.559.10:FF:000007">
    <property type="entry name" value="Dihydrolipoamide acetyltransferase component of pyruvate dehydrogenase complex"/>
    <property type="match status" value="1"/>
</dbReference>
<evidence type="ECO:0000256" key="8">
    <source>
        <dbReference type="ARBA" id="ARBA00022679"/>
    </source>
</evidence>
<evidence type="ECO:0000256" key="7">
    <source>
        <dbReference type="ARBA" id="ARBA00022532"/>
    </source>
</evidence>
<dbReference type="GO" id="GO:0006099">
    <property type="term" value="P:tricarboxylic acid cycle"/>
    <property type="evidence" value="ECO:0007669"/>
    <property type="project" value="UniProtKB-UniRule"/>
</dbReference>
<dbReference type="PROSITE" id="PS51826">
    <property type="entry name" value="PSBD"/>
    <property type="match status" value="1"/>
</dbReference>
<dbReference type="Gene3D" id="2.40.50.100">
    <property type="match status" value="2"/>
</dbReference>
<feature type="domain" description="Lipoyl-binding" evidence="14">
    <location>
        <begin position="3"/>
        <end position="77"/>
    </location>
</feature>
<dbReference type="InterPro" id="IPR000089">
    <property type="entry name" value="Biotin_lipoyl"/>
</dbReference>
<comment type="similarity">
    <text evidence="4 12">Belongs to the 2-oxoacid dehydrogenase family.</text>
</comment>
<dbReference type="InterPro" id="IPR023213">
    <property type="entry name" value="CAT-like_dom_sf"/>
</dbReference>
<dbReference type="PANTHER" id="PTHR43416">
    <property type="entry name" value="DIHYDROLIPOYLLYSINE-RESIDUE SUCCINYLTRANSFERASE COMPONENT OF 2-OXOGLUTARATE DEHYDROGENASE COMPLEX, MITOCHONDRIAL-RELATED"/>
    <property type="match status" value="1"/>
</dbReference>
<dbReference type="SUPFAM" id="SSF51230">
    <property type="entry name" value="Single hybrid motif"/>
    <property type="match status" value="2"/>
</dbReference>
<dbReference type="UniPathway" id="UPA00868">
    <property type="reaction ID" value="UER00840"/>
</dbReference>
<evidence type="ECO:0000256" key="13">
    <source>
        <dbReference type="SAM" id="MobiDB-lite"/>
    </source>
</evidence>
<dbReference type="EMBL" id="PYAS01000013">
    <property type="protein sequence ID" value="PSL24674.1"/>
    <property type="molecule type" value="Genomic_DNA"/>
</dbReference>
<keyword evidence="10 12" id="KW-0012">Acyltransferase</keyword>
<evidence type="ECO:0000259" key="15">
    <source>
        <dbReference type="PROSITE" id="PS51826"/>
    </source>
</evidence>
<dbReference type="SUPFAM" id="SSF52777">
    <property type="entry name" value="CoA-dependent acyltransferases"/>
    <property type="match status" value="1"/>
</dbReference>
<dbReference type="NCBIfam" id="TIGR01347">
    <property type="entry name" value="sucB"/>
    <property type="match status" value="1"/>
</dbReference>
<evidence type="ECO:0000256" key="2">
    <source>
        <dbReference type="ARBA" id="ARBA00004052"/>
    </source>
</evidence>
<proteinExistence type="inferred from homology"/>
<dbReference type="InterPro" id="IPR006255">
    <property type="entry name" value="SucB"/>
</dbReference>
<dbReference type="InterPro" id="IPR001078">
    <property type="entry name" value="2-oxoacid_DH_actylTfrase"/>
</dbReference>
<feature type="domain" description="Peripheral subunit-binding (PSBD)" evidence="15">
    <location>
        <begin position="229"/>
        <end position="266"/>
    </location>
</feature>
<dbReference type="Gene3D" id="4.10.320.10">
    <property type="entry name" value="E3-binding domain"/>
    <property type="match status" value="1"/>
</dbReference>
<dbReference type="InterPro" id="IPR050537">
    <property type="entry name" value="2-oxoacid_dehydrogenase"/>
</dbReference>
<dbReference type="NCBIfam" id="NF004309">
    <property type="entry name" value="PRK05704.1"/>
    <property type="match status" value="1"/>
</dbReference>
<gene>
    <name evidence="16" type="ORF">CLV60_11398</name>
</gene>
<comment type="caution">
    <text evidence="16">The sequence shown here is derived from an EMBL/GenBank/DDBJ whole genome shotgun (WGS) entry which is preliminary data.</text>
</comment>
<dbReference type="SUPFAM" id="SSF47005">
    <property type="entry name" value="Peripheral subunit-binding domain of 2-oxo acid dehydrogenase complex"/>
    <property type="match status" value="1"/>
</dbReference>
<evidence type="ECO:0000256" key="4">
    <source>
        <dbReference type="ARBA" id="ARBA00007317"/>
    </source>
</evidence>
<dbReference type="InterPro" id="IPR004167">
    <property type="entry name" value="PSBD"/>
</dbReference>
<dbReference type="PROSITE" id="PS00189">
    <property type="entry name" value="LIPOYL"/>
    <property type="match status" value="1"/>
</dbReference>
<sequence>MAEIEIKVPPVGESITEVTIGNWFKNDGDFVKMDEVICGLDSDKATFELTAEAEGILHIKAQEGDTLNIGDLIATIEAANGAAPKETAPKAEAAPAAPAPVAAEPAPAPAAAPVSTAAATGQVYEMKVPAVGESISEVTIASWSKKDGDYVAVDEILCELESDKATFELPAEAAGILTIVGKEGDTLSIGAVICTIAATAGAPAATPAQASAPAASAPASADKAYSEKHASPVAAKILAEKGIDPKDVNGSGSGGKIMKDDALKAEKAAPAAAPAAAKPAAPAPAAAPAVSGARASRREKMSSLRKTIARRLVAVKNETAMLTTFNEVDMKPVMDLRSKFKDKFKEKHEVGLGFMSFFVKAVTVALKDFPVINAQIDGEELVYNDFADISVAVSTPRGLVVPVIRNAETLSFAAIEKEIVRLAVRARDGKLGLDEMSGGTFTITNGGTFGSMLSTPIINAPQSAILGMHNIVERPVVVDGQIVVRPIMYVALSYDHRTIDGKDSVSFLVRVKQLLEDPMRLLLDM</sequence>
<keyword evidence="8 12" id="KW-0808">Transferase</keyword>
<organism evidence="16 17">
    <name type="scientific">Dyadobacter jiangsuensis</name>
    <dbReference type="NCBI Taxonomy" id="1591085"/>
    <lineage>
        <taxon>Bacteria</taxon>
        <taxon>Pseudomonadati</taxon>
        <taxon>Bacteroidota</taxon>
        <taxon>Cytophagia</taxon>
        <taxon>Cytophagales</taxon>
        <taxon>Spirosomataceae</taxon>
        <taxon>Dyadobacter</taxon>
    </lineage>
</organism>
<protein>
    <recommendedName>
        <fullName evidence="6 12">Dihydrolipoyllysine-residue succinyltransferase component of 2-oxoglutarate dehydrogenase complex</fullName>
        <ecNumber evidence="5 12">2.3.1.61</ecNumber>
    </recommendedName>
    <alternativeName>
        <fullName evidence="12">2-oxoglutarate dehydrogenase complex component E2</fullName>
    </alternativeName>
</protein>
<dbReference type="AlphaFoldDB" id="A0A2P8FSH3"/>
<dbReference type="Gene3D" id="3.30.559.10">
    <property type="entry name" value="Chloramphenicol acetyltransferase-like domain"/>
    <property type="match status" value="1"/>
</dbReference>
<dbReference type="Pfam" id="PF00198">
    <property type="entry name" value="2-oxoacid_dh"/>
    <property type="match status" value="1"/>
</dbReference>
<dbReference type="GO" id="GO:0004149">
    <property type="term" value="F:dihydrolipoyllysine-residue succinyltransferase activity"/>
    <property type="evidence" value="ECO:0007669"/>
    <property type="project" value="UniProtKB-UniRule"/>
</dbReference>
<dbReference type="GO" id="GO:0045252">
    <property type="term" value="C:oxoglutarate dehydrogenase complex"/>
    <property type="evidence" value="ECO:0007669"/>
    <property type="project" value="UniProtKB-UniRule"/>
</dbReference>
<accession>A0A2P8FSH3</accession>
<dbReference type="Proteomes" id="UP000241964">
    <property type="component" value="Unassembled WGS sequence"/>
</dbReference>
<keyword evidence="7 12" id="KW-0816">Tricarboxylic acid cycle</keyword>
<feature type="region of interest" description="Disordered" evidence="13">
    <location>
        <begin position="275"/>
        <end position="298"/>
    </location>
</feature>
<dbReference type="CDD" id="cd06849">
    <property type="entry name" value="lipoyl_domain"/>
    <property type="match status" value="2"/>
</dbReference>
<name>A0A2P8FSH3_9BACT</name>
<evidence type="ECO:0000256" key="11">
    <source>
        <dbReference type="ARBA" id="ARBA00052761"/>
    </source>
</evidence>
<comment type="catalytic activity">
    <reaction evidence="11 12">
        <text>N(6)-[(R)-dihydrolipoyl]-L-lysyl-[protein] + succinyl-CoA = N(6)-[(R)-S(8)-succinyldihydrolipoyl]-L-lysyl-[protein] + CoA</text>
        <dbReference type="Rhea" id="RHEA:15213"/>
        <dbReference type="Rhea" id="RHEA-COMP:10475"/>
        <dbReference type="Rhea" id="RHEA-COMP:20092"/>
        <dbReference type="ChEBI" id="CHEBI:57287"/>
        <dbReference type="ChEBI" id="CHEBI:57292"/>
        <dbReference type="ChEBI" id="CHEBI:83100"/>
        <dbReference type="ChEBI" id="CHEBI:83120"/>
        <dbReference type="EC" id="2.3.1.61"/>
    </reaction>
</comment>
<dbReference type="PANTHER" id="PTHR43416:SF5">
    <property type="entry name" value="DIHYDROLIPOYLLYSINE-RESIDUE SUCCINYLTRANSFERASE COMPONENT OF 2-OXOGLUTARATE DEHYDROGENASE COMPLEX, MITOCHONDRIAL"/>
    <property type="match status" value="1"/>
</dbReference>
<evidence type="ECO:0000256" key="9">
    <source>
        <dbReference type="ARBA" id="ARBA00022823"/>
    </source>
</evidence>
<dbReference type="PROSITE" id="PS50968">
    <property type="entry name" value="BIOTINYL_LIPOYL"/>
    <property type="match status" value="2"/>
</dbReference>